<dbReference type="InterPro" id="IPR030900">
    <property type="entry name" value="GMC_mycofac_OxRdtase"/>
</dbReference>
<evidence type="ECO:0000256" key="1">
    <source>
        <dbReference type="ARBA" id="ARBA00001974"/>
    </source>
</evidence>
<dbReference type="Proteomes" id="UP000444960">
    <property type="component" value="Unassembled WGS sequence"/>
</dbReference>
<evidence type="ECO:0000259" key="5">
    <source>
        <dbReference type="Pfam" id="PF00732"/>
    </source>
</evidence>
<dbReference type="SUPFAM" id="SSF51905">
    <property type="entry name" value="FAD/NAD(P)-binding domain"/>
    <property type="match status" value="1"/>
</dbReference>
<comment type="cofactor">
    <cofactor evidence="1">
        <name>FAD</name>
        <dbReference type="ChEBI" id="CHEBI:57692"/>
    </cofactor>
</comment>
<dbReference type="AlphaFoldDB" id="A0A7I9V4F2"/>
<feature type="domain" description="Glucose-methanol-choline oxidoreductase C-terminal" evidence="6">
    <location>
        <begin position="335"/>
        <end position="385"/>
    </location>
</feature>
<keyword evidence="3" id="KW-0285">Flavoprotein</keyword>
<protein>
    <submittedName>
        <fullName evidence="7">Dehydrogenase</fullName>
    </submittedName>
</protein>
<dbReference type="InterPro" id="IPR007867">
    <property type="entry name" value="GMC_OxRtase_C"/>
</dbReference>
<evidence type="ECO:0000256" key="3">
    <source>
        <dbReference type="ARBA" id="ARBA00022630"/>
    </source>
</evidence>
<keyword evidence="4" id="KW-0274">FAD</keyword>
<evidence type="ECO:0000313" key="7">
    <source>
        <dbReference type="EMBL" id="GED99880.1"/>
    </source>
</evidence>
<dbReference type="InterPro" id="IPR000172">
    <property type="entry name" value="GMC_OxRdtase_N"/>
</dbReference>
<dbReference type="InterPro" id="IPR036188">
    <property type="entry name" value="FAD/NAD-bd_sf"/>
</dbReference>
<dbReference type="Pfam" id="PF05199">
    <property type="entry name" value="GMC_oxred_C"/>
    <property type="match status" value="1"/>
</dbReference>
<proteinExistence type="inferred from homology"/>
<dbReference type="RefSeq" id="WP_161893828.1">
    <property type="nucleotide sequence ID" value="NZ_BJOV01000001.1"/>
</dbReference>
<reference evidence="8" key="1">
    <citation type="submission" date="2019-06" db="EMBL/GenBank/DDBJ databases">
        <title>Gordonia isolated from sludge of a wastewater treatment plant.</title>
        <authorList>
            <person name="Tamura T."/>
            <person name="Aoyama K."/>
            <person name="Kang Y."/>
            <person name="Saito S."/>
            <person name="Akiyama N."/>
            <person name="Yazawa K."/>
            <person name="Gonoi T."/>
            <person name="Mikami Y."/>
        </authorList>
    </citation>
    <scope>NUCLEOTIDE SEQUENCE [LARGE SCALE GENOMIC DNA]</scope>
    <source>
        <strain evidence="8">NBRC 107696</strain>
    </source>
</reference>
<evidence type="ECO:0000256" key="4">
    <source>
        <dbReference type="ARBA" id="ARBA00022827"/>
    </source>
</evidence>
<dbReference type="NCBIfam" id="TIGR04542">
    <property type="entry name" value="GMC_mycofac_2"/>
    <property type="match status" value="1"/>
</dbReference>
<dbReference type="InterPro" id="IPR012132">
    <property type="entry name" value="GMC_OxRdtase"/>
</dbReference>
<dbReference type="OrthoDB" id="9785276at2"/>
<dbReference type="GO" id="GO:0016614">
    <property type="term" value="F:oxidoreductase activity, acting on CH-OH group of donors"/>
    <property type="evidence" value="ECO:0007669"/>
    <property type="project" value="InterPro"/>
</dbReference>
<gene>
    <name evidence="7" type="ORF">nbrc107696_03270</name>
</gene>
<accession>A0A7I9V4F2</accession>
<evidence type="ECO:0000256" key="2">
    <source>
        <dbReference type="ARBA" id="ARBA00010790"/>
    </source>
</evidence>
<sequence length="397" mass="41864">MTPDVLIVGAGSAGCVVAERLSRDPARSVTVLERGPGEAAVEPLNRLPIDSPDRAVTIGERRGRPVVRGRGLGGSSAINGGYWLRGDERDYGDWPWDHRDIEASFDEVERLMRVRPFEELGEVARAAEAWARGRARRVSSNAVGGVRWTTGHLLNGLDRPNLTVVADAEVARLVMVGTRVTGVVTARGAEYAAGEVILCAGTLGTAPLVAPIVGPMPLHEHAERIVRFAPRRRLTSNALLQTVIPTSSGLEIRPYSDDFAAFTSSPPSGVPIGVADMRGTAGSWVEGVIDLGEPDAESMNRIDDGVATVTEMLGSPEFAEIVEPGSVRVDPVVGMSQHAWGTMPAGVAVDPGGHVYGTEGLRVIDGSILPGPLSCGPHATIIAIASLIAGRDTRQLP</sequence>
<name>A0A7I9V4F2_9ACTN</name>
<dbReference type="GO" id="GO:0050660">
    <property type="term" value="F:flavin adenine dinucleotide binding"/>
    <property type="evidence" value="ECO:0007669"/>
    <property type="project" value="InterPro"/>
</dbReference>
<dbReference type="Pfam" id="PF00732">
    <property type="entry name" value="GMC_oxred_N"/>
    <property type="match status" value="1"/>
</dbReference>
<comment type="caution">
    <text evidence="7">The sequence shown here is derived from an EMBL/GenBank/DDBJ whole genome shotgun (WGS) entry which is preliminary data.</text>
</comment>
<comment type="similarity">
    <text evidence="2">Belongs to the GMC oxidoreductase family.</text>
</comment>
<organism evidence="7 8">
    <name type="scientific">Gordonia spumicola</name>
    <dbReference type="NCBI Taxonomy" id="589161"/>
    <lineage>
        <taxon>Bacteria</taxon>
        <taxon>Bacillati</taxon>
        <taxon>Actinomycetota</taxon>
        <taxon>Actinomycetes</taxon>
        <taxon>Mycobacteriales</taxon>
        <taxon>Gordoniaceae</taxon>
        <taxon>Gordonia</taxon>
    </lineage>
</organism>
<keyword evidence="8" id="KW-1185">Reference proteome</keyword>
<dbReference type="EMBL" id="BJOV01000001">
    <property type="protein sequence ID" value="GED99880.1"/>
    <property type="molecule type" value="Genomic_DNA"/>
</dbReference>
<dbReference type="PANTHER" id="PTHR11552:SF147">
    <property type="entry name" value="CHOLINE DEHYDROGENASE, MITOCHONDRIAL"/>
    <property type="match status" value="1"/>
</dbReference>
<evidence type="ECO:0000259" key="6">
    <source>
        <dbReference type="Pfam" id="PF05199"/>
    </source>
</evidence>
<evidence type="ECO:0000313" key="8">
    <source>
        <dbReference type="Proteomes" id="UP000444960"/>
    </source>
</evidence>
<feature type="domain" description="Glucose-methanol-choline oxidoreductase N-terminal" evidence="5">
    <location>
        <begin position="4"/>
        <end position="115"/>
    </location>
</feature>
<dbReference type="Gene3D" id="3.50.50.60">
    <property type="entry name" value="FAD/NAD(P)-binding domain"/>
    <property type="match status" value="2"/>
</dbReference>
<dbReference type="PANTHER" id="PTHR11552">
    <property type="entry name" value="GLUCOSE-METHANOL-CHOLINE GMC OXIDOREDUCTASE"/>
    <property type="match status" value="1"/>
</dbReference>